<dbReference type="SUPFAM" id="SSF47413">
    <property type="entry name" value="lambda repressor-like DNA-binding domains"/>
    <property type="match status" value="1"/>
</dbReference>
<dbReference type="Proteomes" id="UP000228621">
    <property type="component" value="Unassembled WGS sequence"/>
</dbReference>
<dbReference type="CDD" id="cd00093">
    <property type="entry name" value="HTH_XRE"/>
    <property type="match status" value="1"/>
</dbReference>
<evidence type="ECO:0000313" key="4">
    <source>
        <dbReference type="Proteomes" id="UP000228621"/>
    </source>
</evidence>
<reference evidence="4" key="1">
    <citation type="journal article" date="2019" name="Genome Announc.">
        <title>Draft Genome Sequence of Pseudoalteromonas piscicida Strain 36Y ROTHPW, an Hypersaline Seawater Isolate from the South Coast of Sonora, Mexico.</title>
        <authorList>
            <person name="Sanchez-Diaz R."/>
            <person name="Molina-Garza Z.J."/>
            <person name="Cruz-Suarez L.E."/>
            <person name="Selvin J."/>
            <person name="Kiran G.S."/>
            <person name="Ibarra-Gamez J.C."/>
            <person name="Gomez-Gil B."/>
            <person name="Galaviz-Silva L."/>
        </authorList>
    </citation>
    <scope>NUCLEOTIDE SEQUENCE [LARGE SCALE GENOMIC DNA]</scope>
    <source>
        <strain evidence="4">36Y_RITHPW</strain>
    </source>
</reference>
<accession>A0A2A5JUI9</accession>
<dbReference type="InterPro" id="IPR010982">
    <property type="entry name" value="Lambda_DNA-bd_dom_sf"/>
</dbReference>
<feature type="compositionally biased region" description="Basic and acidic residues" evidence="1">
    <location>
        <begin position="84"/>
        <end position="103"/>
    </location>
</feature>
<organism evidence="3 4">
    <name type="scientific">Pseudoalteromonas piscicida</name>
    <dbReference type="NCBI Taxonomy" id="43662"/>
    <lineage>
        <taxon>Bacteria</taxon>
        <taxon>Pseudomonadati</taxon>
        <taxon>Pseudomonadota</taxon>
        <taxon>Gammaproteobacteria</taxon>
        <taxon>Alteromonadales</taxon>
        <taxon>Pseudoalteromonadaceae</taxon>
        <taxon>Pseudoalteromonas</taxon>
    </lineage>
</organism>
<dbReference type="EMBL" id="NKHF01000019">
    <property type="protein sequence ID" value="PCK33017.1"/>
    <property type="molecule type" value="Genomic_DNA"/>
</dbReference>
<feature type="domain" description="HTH cro/C1-type" evidence="2">
    <location>
        <begin position="17"/>
        <end position="71"/>
    </location>
</feature>
<evidence type="ECO:0000313" key="3">
    <source>
        <dbReference type="EMBL" id="PCK33017.1"/>
    </source>
</evidence>
<feature type="region of interest" description="Disordered" evidence="1">
    <location>
        <begin position="79"/>
        <end position="103"/>
    </location>
</feature>
<protein>
    <submittedName>
        <fullName evidence="3">Transcriptional regulator</fullName>
    </submittedName>
</protein>
<dbReference type="SMART" id="SM00530">
    <property type="entry name" value="HTH_XRE"/>
    <property type="match status" value="1"/>
</dbReference>
<keyword evidence="4" id="KW-1185">Reference proteome</keyword>
<dbReference type="InterPro" id="IPR001387">
    <property type="entry name" value="Cro/C1-type_HTH"/>
</dbReference>
<evidence type="ECO:0000256" key="1">
    <source>
        <dbReference type="SAM" id="MobiDB-lite"/>
    </source>
</evidence>
<dbReference type="GO" id="GO:0003677">
    <property type="term" value="F:DNA binding"/>
    <property type="evidence" value="ECO:0007669"/>
    <property type="project" value="InterPro"/>
</dbReference>
<comment type="caution">
    <text evidence="3">The sequence shown here is derived from an EMBL/GenBank/DDBJ whole genome shotgun (WGS) entry which is preliminary data.</text>
</comment>
<evidence type="ECO:0000259" key="2">
    <source>
        <dbReference type="PROSITE" id="PS50943"/>
    </source>
</evidence>
<dbReference type="OrthoDB" id="5524454at2"/>
<proteinExistence type="predicted"/>
<dbReference type="PROSITE" id="PS50943">
    <property type="entry name" value="HTH_CROC1"/>
    <property type="match status" value="1"/>
</dbReference>
<dbReference type="Pfam" id="PF01381">
    <property type="entry name" value="HTH_3"/>
    <property type="match status" value="1"/>
</dbReference>
<gene>
    <name evidence="3" type="ORF">CEX98_04050</name>
</gene>
<name>A0A2A5JUI9_PSEO7</name>
<dbReference type="AlphaFoldDB" id="A0A2A5JUI9"/>
<sequence length="103" mass="11639">MQTPEEFEVSQRIGKLIRGLKRKKGMTREEVSRRLGVGDRTLDNYLNGSSSFKLGTLLRFAEICKVKLSDILEDTDKLSGLYGEKNEEKNNEGCTEKANKNSP</sequence>
<dbReference type="Gene3D" id="1.10.260.40">
    <property type="entry name" value="lambda repressor-like DNA-binding domains"/>
    <property type="match status" value="1"/>
</dbReference>